<sequence length="69" mass="7963">MGEWVFLLKQVFQYAVRVRGEVLSLTKRRSVNVEMLKMICLIDLVLRLRSGRTVIPKPFVLSEVEGNLS</sequence>
<organism evidence="1">
    <name type="scientific">hydrothermal vent metagenome</name>
    <dbReference type="NCBI Taxonomy" id="652676"/>
    <lineage>
        <taxon>unclassified sequences</taxon>
        <taxon>metagenomes</taxon>
        <taxon>ecological metagenomes</taxon>
    </lineage>
</organism>
<dbReference type="AlphaFoldDB" id="A0A3B1BE13"/>
<evidence type="ECO:0000313" key="1">
    <source>
        <dbReference type="EMBL" id="VAX14352.1"/>
    </source>
</evidence>
<gene>
    <name evidence="1" type="ORF">MNBD_GAMMA24-136</name>
</gene>
<dbReference type="EMBL" id="UOFZ01000171">
    <property type="protein sequence ID" value="VAX14352.1"/>
    <property type="molecule type" value="Genomic_DNA"/>
</dbReference>
<protein>
    <submittedName>
        <fullName evidence="1">Uncharacterized protein</fullName>
    </submittedName>
</protein>
<reference evidence="1" key="1">
    <citation type="submission" date="2018-06" db="EMBL/GenBank/DDBJ databases">
        <authorList>
            <person name="Zhirakovskaya E."/>
        </authorList>
    </citation>
    <scope>NUCLEOTIDE SEQUENCE</scope>
</reference>
<name>A0A3B1BE13_9ZZZZ</name>
<accession>A0A3B1BE13</accession>
<proteinExistence type="predicted"/>